<dbReference type="InterPro" id="IPR036291">
    <property type="entry name" value="NAD(P)-bd_dom_sf"/>
</dbReference>
<dbReference type="GO" id="GO:0005737">
    <property type="term" value="C:cytoplasm"/>
    <property type="evidence" value="ECO:0007669"/>
    <property type="project" value="TreeGrafter"/>
</dbReference>
<dbReference type="RefSeq" id="WP_104059116.1">
    <property type="nucleotide sequence ID" value="NZ_PREZ01000006.1"/>
</dbReference>
<gene>
    <name evidence="2" type="ORF">C4B60_16420</name>
</gene>
<dbReference type="PANTHER" id="PTHR13812">
    <property type="entry name" value="KETIMINE REDUCTASE MU-CRYSTALLIN"/>
    <property type="match status" value="1"/>
</dbReference>
<dbReference type="GO" id="GO:0019752">
    <property type="term" value="P:carboxylic acid metabolic process"/>
    <property type="evidence" value="ECO:0007669"/>
    <property type="project" value="UniProtKB-ARBA"/>
</dbReference>
<dbReference type="PIRSF" id="PIRSF001439">
    <property type="entry name" value="CryM"/>
    <property type="match status" value="1"/>
</dbReference>
<dbReference type="InterPro" id="IPR003462">
    <property type="entry name" value="ODC_Mu_crystall"/>
</dbReference>
<dbReference type="GO" id="GO:0016491">
    <property type="term" value="F:oxidoreductase activity"/>
    <property type="evidence" value="ECO:0007669"/>
    <property type="project" value="UniProtKB-ARBA"/>
</dbReference>
<dbReference type="NCBIfam" id="NF006141">
    <property type="entry name" value="PRK08291.1"/>
    <property type="match status" value="1"/>
</dbReference>
<dbReference type="Pfam" id="PF02423">
    <property type="entry name" value="OCD_Mu_crystall"/>
    <property type="match status" value="1"/>
</dbReference>
<accession>A0A2S5G8S2</accession>
<proteinExistence type="inferred from homology"/>
<comment type="caution">
    <text evidence="2">The sequence shown here is derived from an EMBL/GenBank/DDBJ whole genome shotgun (WGS) entry which is preliminary data.</text>
</comment>
<evidence type="ECO:0000256" key="1">
    <source>
        <dbReference type="ARBA" id="ARBA00008903"/>
    </source>
</evidence>
<dbReference type="PANTHER" id="PTHR13812:SF19">
    <property type="entry name" value="KETIMINE REDUCTASE MU-CRYSTALLIN"/>
    <property type="match status" value="1"/>
</dbReference>
<name>A0A2S5G8S2_9BACL</name>
<dbReference type="InterPro" id="IPR023401">
    <property type="entry name" value="ODC_N"/>
</dbReference>
<organism evidence="2 3">
    <name type="scientific">Jeotgalibacillus proteolyticus</name>
    <dbReference type="NCBI Taxonomy" id="2082395"/>
    <lineage>
        <taxon>Bacteria</taxon>
        <taxon>Bacillati</taxon>
        <taxon>Bacillota</taxon>
        <taxon>Bacilli</taxon>
        <taxon>Bacillales</taxon>
        <taxon>Caryophanaceae</taxon>
        <taxon>Jeotgalibacillus</taxon>
    </lineage>
</organism>
<dbReference type="FunFam" id="3.40.50.720:FF:000311">
    <property type="entry name" value="Ornithine cyclodeaminase"/>
    <property type="match status" value="1"/>
</dbReference>
<dbReference type="AlphaFoldDB" id="A0A2S5G8S2"/>
<evidence type="ECO:0000313" key="2">
    <source>
        <dbReference type="EMBL" id="PPA69378.1"/>
    </source>
</evidence>
<protein>
    <submittedName>
        <fullName evidence="2">Cyclodeaminase</fullName>
    </submittedName>
</protein>
<dbReference type="Gene3D" id="3.40.50.720">
    <property type="entry name" value="NAD(P)-binding Rossmann-like Domain"/>
    <property type="match status" value="1"/>
</dbReference>
<dbReference type="OrthoDB" id="9792005at2"/>
<dbReference type="Proteomes" id="UP000239047">
    <property type="component" value="Unassembled WGS sequence"/>
</dbReference>
<keyword evidence="3" id="KW-1185">Reference proteome</keyword>
<sequence>MLIVIEQELKHYVKLNHEALNIVEDGFSRLAKNEAVMPPIMRVDVHDQNGEVDVKTAYVIGKDMFAIKVSSGFFNNHELGLPSGNGLMLLISTKTGVPQAILLDNGYLTEVRTAAAGAIAANLLAKKKIETAGVIGAGSQARYQIRALKLVRDFKKVLVYARSADRAKKYAEAMEQELGIDVQVAESAEEVVRGSDAVITTTPSTEPLIKAKWLHPGLHITAMGSDAEHKQELEGEVLARADKLVCDTKAQCARLGELHHALKTGAVTEATPVIELGQLTSGEMAGRDNEEQITVCDLTGTGVQDTAIALYAYDEMVKRNSGVNVENKSLSLKNG</sequence>
<dbReference type="EMBL" id="PREZ01000006">
    <property type="protein sequence ID" value="PPA69378.1"/>
    <property type="molecule type" value="Genomic_DNA"/>
</dbReference>
<dbReference type="Gene3D" id="3.30.1780.10">
    <property type="entry name" value="ornithine cyclodeaminase, domain 1"/>
    <property type="match status" value="1"/>
</dbReference>
<dbReference type="SUPFAM" id="SSF51735">
    <property type="entry name" value="NAD(P)-binding Rossmann-fold domains"/>
    <property type="match status" value="1"/>
</dbReference>
<evidence type="ECO:0000313" key="3">
    <source>
        <dbReference type="Proteomes" id="UP000239047"/>
    </source>
</evidence>
<reference evidence="2 3" key="1">
    <citation type="submission" date="2018-02" db="EMBL/GenBank/DDBJ databases">
        <title>Jeotgalibacillus proteolyticum sp. nov. a protease producing bacterium isolated from ocean sediments of Laizhou Bay.</title>
        <authorList>
            <person name="Li Y."/>
        </authorList>
    </citation>
    <scope>NUCLEOTIDE SEQUENCE [LARGE SCALE GENOMIC DNA]</scope>
    <source>
        <strain evidence="2 3">22-7</strain>
    </source>
</reference>
<comment type="similarity">
    <text evidence="1">Belongs to the ornithine cyclodeaminase/mu-crystallin family.</text>
</comment>